<dbReference type="Pfam" id="PF16874">
    <property type="entry name" value="Glyco_hydro_36C"/>
    <property type="match status" value="1"/>
</dbReference>
<dbReference type="Gene3D" id="2.60.40.1180">
    <property type="entry name" value="Golgi alpha-mannosidase II"/>
    <property type="match status" value="1"/>
</dbReference>
<dbReference type="PANTHER" id="PTHR43053:SF3">
    <property type="entry name" value="ALPHA-GALACTOSIDASE C-RELATED"/>
    <property type="match status" value="1"/>
</dbReference>
<dbReference type="InterPro" id="IPR002252">
    <property type="entry name" value="Glyco_hydro_36"/>
</dbReference>
<dbReference type="Proteomes" id="UP001501752">
    <property type="component" value="Unassembled WGS sequence"/>
</dbReference>
<dbReference type="Pfam" id="PF02065">
    <property type="entry name" value="Melibiase"/>
    <property type="match status" value="1"/>
</dbReference>
<dbReference type="InterPro" id="IPR050985">
    <property type="entry name" value="Alpha-glycosidase_related"/>
</dbReference>
<dbReference type="InterPro" id="IPR013785">
    <property type="entry name" value="Aldolase_TIM"/>
</dbReference>
<dbReference type="EC" id="3.2.1.22" evidence="2 5"/>
<comment type="caution">
    <text evidence="8">The sequence shown here is derived from an EMBL/GenBank/DDBJ whole genome shotgun (WGS) entry which is preliminary data.</text>
</comment>
<dbReference type="SUPFAM" id="SSF51445">
    <property type="entry name" value="(Trans)glycosidases"/>
    <property type="match status" value="1"/>
</dbReference>
<feature type="domain" description="Glycosyl hydrolase family 36 C-terminal" evidence="6">
    <location>
        <begin position="626"/>
        <end position="708"/>
    </location>
</feature>
<dbReference type="PIRSF" id="PIRSF005536">
    <property type="entry name" value="Agal"/>
    <property type="match status" value="1"/>
</dbReference>
<evidence type="ECO:0000313" key="9">
    <source>
        <dbReference type="Proteomes" id="UP001501752"/>
    </source>
</evidence>
<name>A0ABP9D719_9ACTN</name>
<dbReference type="InterPro" id="IPR038417">
    <property type="entry name" value="Alpga-gal_N_sf"/>
</dbReference>
<comment type="catalytic activity">
    <reaction evidence="1 5">
        <text>Hydrolysis of terminal, non-reducing alpha-D-galactose residues in alpha-D-galactosides, including galactose oligosaccharides, galactomannans and galactolipids.</text>
        <dbReference type="EC" id="3.2.1.22"/>
    </reaction>
</comment>
<organism evidence="8 9">
    <name type="scientific">Kitasatospora terrestris</name>
    <dbReference type="NCBI Taxonomy" id="258051"/>
    <lineage>
        <taxon>Bacteria</taxon>
        <taxon>Bacillati</taxon>
        <taxon>Actinomycetota</taxon>
        <taxon>Actinomycetes</taxon>
        <taxon>Kitasatosporales</taxon>
        <taxon>Streptomycetaceae</taxon>
        <taxon>Kitasatospora</taxon>
    </lineage>
</organism>
<dbReference type="PANTHER" id="PTHR43053">
    <property type="entry name" value="GLYCOSIDASE FAMILY 31"/>
    <property type="match status" value="1"/>
</dbReference>
<evidence type="ECO:0000256" key="3">
    <source>
        <dbReference type="ARBA" id="ARBA00022801"/>
    </source>
</evidence>
<accession>A0ABP9D719</accession>
<dbReference type="InterPro" id="IPR017853">
    <property type="entry name" value="GH"/>
</dbReference>
<feature type="domain" description="Glycosyl hydrolase family 36 N-terminal" evidence="7">
    <location>
        <begin position="33"/>
        <end position="268"/>
    </location>
</feature>
<dbReference type="PRINTS" id="PR00743">
    <property type="entry name" value="GLHYDRLASE36"/>
</dbReference>
<evidence type="ECO:0000256" key="4">
    <source>
        <dbReference type="ARBA" id="ARBA00023295"/>
    </source>
</evidence>
<comment type="similarity">
    <text evidence="5">Belongs to the glycosyl hydrolase.</text>
</comment>
<dbReference type="Pfam" id="PF16875">
    <property type="entry name" value="Glyco_hydro_36N"/>
    <property type="match status" value="1"/>
</dbReference>
<gene>
    <name evidence="8" type="ORF">GCM10023235_01520</name>
</gene>
<dbReference type="InterPro" id="IPR013780">
    <property type="entry name" value="Glyco_hydro_b"/>
</dbReference>
<evidence type="ECO:0000256" key="1">
    <source>
        <dbReference type="ARBA" id="ARBA00001255"/>
    </source>
</evidence>
<evidence type="ECO:0000256" key="2">
    <source>
        <dbReference type="ARBA" id="ARBA00012755"/>
    </source>
</evidence>
<keyword evidence="9" id="KW-1185">Reference proteome</keyword>
<dbReference type="Gene3D" id="3.20.20.70">
    <property type="entry name" value="Aldolase class I"/>
    <property type="match status" value="1"/>
</dbReference>
<evidence type="ECO:0000259" key="7">
    <source>
        <dbReference type="Pfam" id="PF16875"/>
    </source>
</evidence>
<protein>
    <recommendedName>
        <fullName evidence="2 5">Alpha-galactosidase</fullName>
        <ecNumber evidence="2 5">3.2.1.22</ecNumber>
    </recommendedName>
</protein>
<dbReference type="InterPro" id="IPR031705">
    <property type="entry name" value="Glyco_hydro_36_C"/>
</dbReference>
<dbReference type="CDD" id="cd14791">
    <property type="entry name" value="GH36"/>
    <property type="match status" value="1"/>
</dbReference>
<reference evidence="9" key="1">
    <citation type="journal article" date="2019" name="Int. J. Syst. Evol. Microbiol.">
        <title>The Global Catalogue of Microorganisms (GCM) 10K type strain sequencing project: providing services to taxonomists for standard genome sequencing and annotation.</title>
        <authorList>
            <consortium name="The Broad Institute Genomics Platform"/>
            <consortium name="The Broad Institute Genome Sequencing Center for Infectious Disease"/>
            <person name="Wu L."/>
            <person name="Ma J."/>
        </authorList>
    </citation>
    <scope>NUCLEOTIDE SEQUENCE [LARGE SCALE GENOMIC DNA]</scope>
    <source>
        <strain evidence="9">JCM 13006</strain>
    </source>
</reference>
<keyword evidence="3 5" id="KW-0378">Hydrolase</keyword>
<dbReference type="RefSeq" id="WP_345694770.1">
    <property type="nucleotide sequence ID" value="NZ_BAABIS010000001.1"/>
</dbReference>
<dbReference type="EMBL" id="BAABIS010000001">
    <property type="protein sequence ID" value="GAA4831114.1"/>
    <property type="molecule type" value="Genomic_DNA"/>
</dbReference>
<evidence type="ECO:0000256" key="5">
    <source>
        <dbReference type="PIRNR" id="PIRNR005536"/>
    </source>
</evidence>
<evidence type="ECO:0000313" key="8">
    <source>
        <dbReference type="EMBL" id="GAA4831114.1"/>
    </source>
</evidence>
<keyword evidence="4 5" id="KW-0326">Glycosidase</keyword>
<dbReference type="InterPro" id="IPR031704">
    <property type="entry name" value="Glyco_hydro_36_N"/>
</dbReference>
<evidence type="ECO:0000259" key="6">
    <source>
        <dbReference type="Pfam" id="PF16874"/>
    </source>
</evidence>
<sequence>MTALLAMDDTDGTVLMQAGDTSYALRVDRAAGTVRLLHWGASITIEDARALRLPHEPANSFHSPLDGTEELAVNGQVRFALPALDVRYADGSDSLEPVVEGSVGHEDAEGVSFIVQLRDRDRPLAWELHYRVRTGSPVIERHTVYRHSGTTGEPFVLARHASAQWNLPIRDAHRLSSVHGGWASEFQLQRTTLAVGETTLTSRRGHTSHQANPWAAIDDGTAGETHGEVWVIALAASGSWRTTVLRTAQGHCSVLTGAGHEGVEVTLAPGDSWTTPTTTGHYTHEGFGQASRDSHTYVRSHVLPHPEEIRPVLYNSWEATGFDVTPANQRRLADIAASLGAELFVVDDGWFGLRDDDRAGLGDWTPHPVRFPEGLRPLADHVHALDMQFGIWVEPEMINPGSEVLRRHPEWLLHLPDRTASTLRNQLVLDFSREEVTEWAFSWLLALVEAADADFLKWDFNRSFTEAGPRSAGHRVHLDHALAVHRLLDRLRAARPDLRIESCAGGGGRTDLAVLARTDQVWPSDNTDPIDRLTVQHGFTQFYPAQVMSSWVTDSPNAITGRRVPLRFRLHTAMAGVLGLGGDLTKWTDAELTETAEHIAAYKTVRRTVQHGDLHRLGEPGDQGYYAVQYVDPDRSGSVVLEWRVDPGGARTAPPLRLRGLDPRARYRITDDALPAQARPAAFTGAALMAHGIPRALPAGPFGSRMLIVRREGTGSGRSS</sequence>
<dbReference type="Gene3D" id="2.70.98.60">
    <property type="entry name" value="alpha-galactosidase from lactobacil brevis"/>
    <property type="match status" value="1"/>
</dbReference>
<proteinExistence type="inferred from homology"/>